<dbReference type="HAMAP" id="MF_00117">
    <property type="entry name" value="HslO"/>
    <property type="match status" value="1"/>
</dbReference>
<sequence>MKDYLIHSTAANGHIRCLAAVTTNLVQEARDRHQLYPVASAALGRLMTGSLLMASSEFKGKERINLKLDGDGPLGQVFADAGVGEVRGYVNNPDISLPANSLGKIDVSSGVGSGKLIVIKDLKLREPYTSSMDIVSGEVAEDLTYYYAKSEQKPSSFGLGVLVDTDGSIIAAGGFLVQIMPGATDEEIGILEDKLSLIKGVTDLILDVKTPEAMLDWLVGDLDPEILAKVDLNYKCNCTKDRYARSLMSLGKDELTEIVHDGEDISLECHFCGENYDFSVKDLEEIINSI</sequence>
<feature type="disulfide bond" description="Redox-active" evidence="6">
    <location>
        <begin position="236"/>
        <end position="238"/>
    </location>
</feature>
<gene>
    <name evidence="6 7" type="primary">hslO</name>
    <name evidence="7" type="ORF">HYG86_11190</name>
</gene>
<organism evidence="7 8">
    <name type="scientific">Alkalicella caledoniensis</name>
    <dbReference type="NCBI Taxonomy" id="2731377"/>
    <lineage>
        <taxon>Bacteria</taxon>
        <taxon>Bacillati</taxon>
        <taxon>Bacillota</taxon>
        <taxon>Clostridia</taxon>
        <taxon>Eubacteriales</taxon>
        <taxon>Proteinivoracaceae</taxon>
        <taxon>Alkalicella</taxon>
    </lineage>
</organism>
<dbReference type="AlphaFoldDB" id="A0A7G9W9C4"/>
<dbReference type="PANTHER" id="PTHR30111">
    <property type="entry name" value="33 KDA CHAPERONIN"/>
    <property type="match status" value="1"/>
</dbReference>
<keyword evidence="3 6" id="KW-1015">Disulfide bond</keyword>
<protein>
    <recommendedName>
        <fullName evidence="6">33 kDa chaperonin</fullName>
    </recommendedName>
    <alternativeName>
        <fullName evidence="6">Heat shock protein 33 homolog</fullName>
        <shortName evidence="6">HSP33</shortName>
    </alternativeName>
</protein>
<dbReference type="EMBL" id="CP058559">
    <property type="protein sequence ID" value="QNO15286.1"/>
    <property type="molecule type" value="Genomic_DNA"/>
</dbReference>
<keyword evidence="8" id="KW-1185">Reference proteome</keyword>
<dbReference type="RefSeq" id="WP_213165650.1">
    <property type="nucleotide sequence ID" value="NZ_CP058559.1"/>
</dbReference>
<comment type="similarity">
    <text evidence="6">Belongs to the HSP33 family.</text>
</comment>
<dbReference type="NCBIfam" id="NF001033">
    <property type="entry name" value="PRK00114.1"/>
    <property type="match status" value="1"/>
</dbReference>
<dbReference type="KEGG" id="acae:HYG86_11190"/>
<dbReference type="Gene3D" id="3.55.30.10">
    <property type="entry name" value="Hsp33 domain"/>
    <property type="match status" value="1"/>
</dbReference>
<feature type="disulfide bond" description="Redox-active" evidence="6">
    <location>
        <begin position="269"/>
        <end position="272"/>
    </location>
</feature>
<evidence type="ECO:0000256" key="3">
    <source>
        <dbReference type="ARBA" id="ARBA00023157"/>
    </source>
</evidence>
<dbReference type="CDD" id="cd00498">
    <property type="entry name" value="Hsp33"/>
    <property type="match status" value="1"/>
</dbReference>
<dbReference type="SUPFAM" id="SSF64397">
    <property type="entry name" value="Hsp33 domain"/>
    <property type="match status" value="1"/>
</dbReference>
<dbReference type="InterPro" id="IPR000397">
    <property type="entry name" value="Heat_shock_Hsp33"/>
</dbReference>
<evidence type="ECO:0000313" key="8">
    <source>
        <dbReference type="Proteomes" id="UP000516160"/>
    </source>
</evidence>
<reference evidence="7 8" key="1">
    <citation type="submission" date="2020-07" db="EMBL/GenBank/DDBJ databases">
        <title>Alkalicella. sp. LB2 genome.</title>
        <authorList>
            <person name="Postec A."/>
            <person name="Quemeneur M."/>
        </authorList>
    </citation>
    <scope>NUCLEOTIDE SEQUENCE [LARGE SCALE GENOMIC DNA]</scope>
    <source>
        <strain evidence="7 8">LB2</strain>
    </source>
</reference>
<dbReference type="PANTHER" id="PTHR30111:SF1">
    <property type="entry name" value="33 KDA CHAPERONIN"/>
    <property type="match status" value="1"/>
</dbReference>
<dbReference type="GO" id="GO:0005737">
    <property type="term" value="C:cytoplasm"/>
    <property type="evidence" value="ECO:0007669"/>
    <property type="project" value="UniProtKB-SubCell"/>
</dbReference>
<evidence type="ECO:0000256" key="1">
    <source>
        <dbReference type="ARBA" id="ARBA00022490"/>
    </source>
</evidence>
<keyword evidence="5 6" id="KW-0676">Redox-active center</keyword>
<dbReference type="Proteomes" id="UP000516160">
    <property type="component" value="Chromosome"/>
</dbReference>
<dbReference type="SUPFAM" id="SSF118352">
    <property type="entry name" value="HSP33 redox switch-like"/>
    <property type="match status" value="1"/>
</dbReference>
<proteinExistence type="inferred from homology"/>
<comment type="subcellular location">
    <subcellularLocation>
        <location evidence="6">Cytoplasm</location>
    </subcellularLocation>
</comment>
<evidence type="ECO:0000256" key="4">
    <source>
        <dbReference type="ARBA" id="ARBA00023186"/>
    </source>
</evidence>
<evidence type="ECO:0000256" key="5">
    <source>
        <dbReference type="ARBA" id="ARBA00023284"/>
    </source>
</evidence>
<dbReference type="GO" id="GO:0044183">
    <property type="term" value="F:protein folding chaperone"/>
    <property type="evidence" value="ECO:0007669"/>
    <property type="project" value="TreeGrafter"/>
</dbReference>
<evidence type="ECO:0000256" key="6">
    <source>
        <dbReference type="HAMAP-Rule" id="MF_00117"/>
    </source>
</evidence>
<dbReference type="GO" id="GO:0051082">
    <property type="term" value="F:unfolded protein binding"/>
    <property type="evidence" value="ECO:0007669"/>
    <property type="project" value="UniProtKB-UniRule"/>
</dbReference>
<dbReference type="Pfam" id="PF01430">
    <property type="entry name" value="HSP33"/>
    <property type="match status" value="1"/>
</dbReference>
<comment type="PTM">
    <text evidence="6">Under oxidizing conditions two disulfide bonds are formed involving the reactive cysteines. Under reducing conditions zinc is bound to the reactive cysteines and the protein is inactive.</text>
</comment>
<name>A0A7G9W9C4_ALKCA</name>
<dbReference type="Gene3D" id="3.90.1280.10">
    <property type="entry name" value="HSP33 redox switch-like"/>
    <property type="match status" value="1"/>
</dbReference>
<accession>A0A7G9W9C4</accession>
<keyword evidence="2 6" id="KW-0862">Zinc</keyword>
<evidence type="ECO:0000313" key="7">
    <source>
        <dbReference type="EMBL" id="QNO15286.1"/>
    </source>
</evidence>
<dbReference type="InterPro" id="IPR016154">
    <property type="entry name" value="Heat_shock_Hsp33_C"/>
</dbReference>
<dbReference type="PIRSF" id="PIRSF005261">
    <property type="entry name" value="Heat_shock_Hsp33"/>
    <property type="match status" value="1"/>
</dbReference>
<dbReference type="InterPro" id="IPR016153">
    <property type="entry name" value="Heat_shock_Hsp33_N"/>
</dbReference>
<evidence type="ECO:0000256" key="2">
    <source>
        <dbReference type="ARBA" id="ARBA00022833"/>
    </source>
</evidence>
<keyword evidence="4 6" id="KW-0143">Chaperone</keyword>
<dbReference type="GO" id="GO:0042026">
    <property type="term" value="P:protein refolding"/>
    <property type="evidence" value="ECO:0007669"/>
    <property type="project" value="TreeGrafter"/>
</dbReference>
<keyword evidence="1 6" id="KW-0963">Cytoplasm</keyword>
<comment type="function">
    <text evidence="6">Redox regulated molecular chaperone. Protects both thermally unfolding and oxidatively damaged proteins from irreversible aggregation. Plays an important role in the bacterial defense system toward oxidative stress.</text>
</comment>